<dbReference type="SUPFAM" id="SSF54631">
    <property type="entry name" value="CBS-domain pair"/>
    <property type="match status" value="1"/>
</dbReference>
<evidence type="ECO:0000256" key="1">
    <source>
        <dbReference type="ARBA" id="ARBA00022737"/>
    </source>
</evidence>
<dbReference type="RefSeq" id="WP_380624902.1">
    <property type="nucleotide sequence ID" value="NZ_JBHSDK010000058.1"/>
</dbReference>
<evidence type="ECO:0000256" key="2">
    <source>
        <dbReference type="PROSITE-ProRule" id="PRU00703"/>
    </source>
</evidence>
<keyword evidence="1" id="KW-0677">Repeat</keyword>
<evidence type="ECO:0000313" key="5">
    <source>
        <dbReference type="Proteomes" id="UP001595823"/>
    </source>
</evidence>
<dbReference type="PROSITE" id="PS51371">
    <property type="entry name" value="CBS"/>
    <property type="match status" value="2"/>
</dbReference>
<evidence type="ECO:0000313" key="4">
    <source>
        <dbReference type="EMBL" id="MFC4337675.1"/>
    </source>
</evidence>
<dbReference type="Gene3D" id="3.10.580.10">
    <property type="entry name" value="CBS-domain"/>
    <property type="match status" value="1"/>
</dbReference>
<sequence>MTTARDIMSHDAICVTSTETAAQAAQAMAANDIGALPICDARGGVTGMVTDRDLTVHVMAAGYDPDTYQVGDLPQSGEVVAAAPSDEADKVLERMAEHKVRRIPVVDDGGVSGLVSQADAALHMPETTVGTAVAAVSEP</sequence>
<dbReference type="EMBL" id="JBHSDK010000058">
    <property type="protein sequence ID" value="MFC4337675.1"/>
    <property type="molecule type" value="Genomic_DNA"/>
</dbReference>
<proteinExistence type="predicted"/>
<feature type="domain" description="CBS" evidence="3">
    <location>
        <begin position="74"/>
        <end position="133"/>
    </location>
</feature>
<accession>A0ABV8U4L8</accession>
<name>A0ABV8U4L8_9ACTN</name>
<dbReference type="PANTHER" id="PTHR48108:SF34">
    <property type="entry name" value="CBS DOMAIN-CONTAINING PROTEIN YHCV"/>
    <property type="match status" value="1"/>
</dbReference>
<dbReference type="InterPro" id="IPR051462">
    <property type="entry name" value="CBS_domain-containing"/>
</dbReference>
<dbReference type="Proteomes" id="UP001595823">
    <property type="component" value="Unassembled WGS sequence"/>
</dbReference>
<comment type="caution">
    <text evidence="4">The sequence shown here is derived from an EMBL/GenBank/DDBJ whole genome shotgun (WGS) entry which is preliminary data.</text>
</comment>
<keyword evidence="5" id="KW-1185">Reference proteome</keyword>
<keyword evidence="2" id="KW-0129">CBS domain</keyword>
<dbReference type="InterPro" id="IPR046342">
    <property type="entry name" value="CBS_dom_sf"/>
</dbReference>
<organism evidence="4 5">
    <name type="scientific">Salininema proteolyticum</name>
    <dbReference type="NCBI Taxonomy" id="1607685"/>
    <lineage>
        <taxon>Bacteria</taxon>
        <taxon>Bacillati</taxon>
        <taxon>Actinomycetota</taxon>
        <taxon>Actinomycetes</taxon>
        <taxon>Glycomycetales</taxon>
        <taxon>Glycomycetaceae</taxon>
        <taxon>Salininema</taxon>
    </lineage>
</organism>
<reference evidence="5" key="1">
    <citation type="journal article" date="2019" name="Int. J. Syst. Evol. Microbiol.">
        <title>The Global Catalogue of Microorganisms (GCM) 10K type strain sequencing project: providing services to taxonomists for standard genome sequencing and annotation.</title>
        <authorList>
            <consortium name="The Broad Institute Genomics Platform"/>
            <consortium name="The Broad Institute Genome Sequencing Center for Infectious Disease"/>
            <person name="Wu L."/>
            <person name="Ma J."/>
        </authorList>
    </citation>
    <scope>NUCLEOTIDE SEQUENCE [LARGE SCALE GENOMIC DNA]</scope>
    <source>
        <strain evidence="5">IBRC-M 10908</strain>
    </source>
</reference>
<dbReference type="InterPro" id="IPR000644">
    <property type="entry name" value="CBS_dom"/>
</dbReference>
<feature type="domain" description="CBS" evidence="3">
    <location>
        <begin position="8"/>
        <end position="67"/>
    </location>
</feature>
<dbReference type="SMART" id="SM00116">
    <property type="entry name" value="CBS"/>
    <property type="match status" value="2"/>
</dbReference>
<dbReference type="Pfam" id="PF00571">
    <property type="entry name" value="CBS"/>
    <property type="match status" value="2"/>
</dbReference>
<dbReference type="PANTHER" id="PTHR48108">
    <property type="entry name" value="CBS DOMAIN-CONTAINING PROTEIN CBSX2, CHLOROPLASTIC"/>
    <property type="match status" value="1"/>
</dbReference>
<gene>
    <name evidence="4" type="ORF">ACFPET_20995</name>
</gene>
<evidence type="ECO:0000259" key="3">
    <source>
        <dbReference type="PROSITE" id="PS51371"/>
    </source>
</evidence>
<protein>
    <submittedName>
        <fullName evidence="4">CBS domain-containing protein</fullName>
    </submittedName>
</protein>